<feature type="compositionally biased region" description="Polar residues" evidence="1">
    <location>
        <begin position="1"/>
        <end position="11"/>
    </location>
</feature>
<name>A0A1V6W1F0_PENNA</name>
<feature type="compositionally biased region" description="Basic and acidic residues" evidence="1">
    <location>
        <begin position="20"/>
        <end position="29"/>
    </location>
</feature>
<evidence type="ECO:0000256" key="1">
    <source>
        <dbReference type="SAM" id="MobiDB-lite"/>
    </source>
</evidence>
<protein>
    <submittedName>
        <fullName evidence="2">Uncharacterized protein</fullName>
    </submittedName>
</protein>
<gene>
    <name evidence="2" type="ORF">PENNAL_c0405G07245</name>
</gene>
<evidence type="ECO:0000313" key="2">
    <source>
        <dbReference type="EMBL" id="OQE56736.1"/>
    </source>
</evidence>
<dbReference type="OMA" id="FRHDKQL"/>
<accession>A0A1V6W1F0</accession>
<reference evidence="3" key="1">
    <citation type="journal article" date="2017" name="Nat. Microbiol.">
        <title>Global analysis of biosynthetic gene clusters reveals vast potential of secondary metabolite production in Penicillium species.</title>
        <authorList>
            <person name="Nielsen J.C."/>
            <person name="Grijseels S."/>
            <person name="Prigent S."/>
            <person name="Ji B."/>
            <person name="Dainat J."/>
            <person name="Nielsen K.F."/>
            <person name="Frisvad J.C."/>
            <person name="Workman M."/>
            <person name="Nielsen J."/>
        </authorList>
    </citation>
    <scope>NUCLEOTIDE SEQUENCE [LARGE SCALE GENOMIC DNA]</scope>
    <source>
        <strain evidence="3">IBT 13039</strain>
    </source>
</reference>
<dbReference type="Proteomes" id="UP000191691">
    <property type="component" value="Unassembled WGS sequence"/>
</dbReference>
<organism evidence="2 3">
    <name type="scientific">Penicillium nalgiovense</name>
    <dbReference type="NCBI Taxonomy" id="60175"/>
    <lineage>
        <taxon>Eukaryota</taxon>
        <taxon>Fungi</taxon>
        <taxon>Dikarya</taxon>
        <taxon>Ascomycota</taxon>
        <taxon>Pezizomycotina</taxon>
        <taxon>Eurotiomycetes</taxon>
        <taxon>Eurotiomycetidae</taxon>
        <taxon>Eurotiales</taxon>
        <taxon>Aspergillaceae</taxon>
        <taxon>Penicillium</taxon>
    </lineage>
</organism>
<feature type="non-terminal residue" evidence="2">
    <location>
        <position position="1"/>
    </location>
</feature>
<proteinExistence type="predicted"/>
<comment type="caution">
    <text evidence="2">The sequence shown here is derived from an EMBL/GenBank/DDBJ whole genome shotgun (WGS) entry which is preliminary data.</text>
</comment>
<dbReference type="EMBL" id="MOOB01000405">
    <property type="protein sequence ID" value="OQE56736.1"/>
    <property type="molecule type" value="Genomic_DNA"/>
</dbReference>
<dbReference type="AlphaFoldDB" id="A0A1V6W1F0"/>
<sequence length="150" mass="17045">DKDNSQDTSDNAPPLPSSSQHEEETRHTLATESFQAVLKVLADLKRDDPKSAFPAARLVGLYRRLWESCVSRHIDGQKLEQSNQILKEASTHLTKARDGLQLRHDKQLSRLRFFERALESPRGRLAILLDDWNHPSRLNLAGLPDMVKEG</sequence>
<evidence type="ECO:0000313" key="3">
    <source>
        <dbReference type="Proteomes" id="UP000191691"/>
    </source>
</evidence>
<feature type="non-terminal residue" evidence="2">
    <location>
        <position position="150"/>
    </location>
</feature>
<keyword evidence="3" id="KW-1185">Reference proteome</keyword>
<feature type="region of interest" description="Disordered" evidence="1">
    <location>
        <begin position="1"/>
        <end position="29"/>
    </location>
</feature>